<dbReference type="FunCoup" id="A0A3P8WCL9">
    <property type="interactions" value="1"/>
</dbReference>
<dbReference type="SUPFAM" id="SSF48452">
    <property type="entry name" value="TPR-like"/>
    <property type="match status" value="2"/>
</dbReference>
<dbReference type="Ensembl" id="ENSCSET00000024766.1">
    <property type="protein sequence ID" value="ENSCSEP00000024434.1"/>
    <property type="gene ID" value="ENSCSEG00000015610.1"/>
</dbReference>
<evidence type="ECO:0000256" key="4">
    <source>
        <dbReference type="ARBA" id="ARBA00022859"/>
    </source>
</evidence>
<dbReference type="AlphaFoldDB" id="A0A3P8WCL9"/>
<dbReference type="GeneTree" id="ENSGT00950000182946"/>
<protein>
    <submittedName>
        <fullName evidence="6">Interferon-induced protein with tetratricopeptide repeats 5</fullName>
    </submittedName>
</protein>
<dbReference type="Proteomes" id="UP000265120">
    <property type="component" value="Chromosome 9"/>
</dbReference>
<dbReference type="Gene3D" id="1.25.40.10">
    <property type="entry name" value="Tetratricopeptide repeat domain"/>
    <property type="match status" value="3"/>
</dbReference>
<reference evidence="6" key="3">
    <citation type="submission" date="2025-09" db="UniProtKB">
        <authorList>
            <consortium name="Ensembl"/>
        </authorList>
    </citation>
    <scope>IDENTIFICATION</scope>
</reference>
<name>A0A3P8WCL9_CYNSE</name>
<dbReference type="OMA" id="PADKQMI"/>
<proteinExistence type="inferred from homology"/>
<dbReference type="InParanoid" id="A0A3P8WCL9"/>
<dbReference type="GO" id="GO:0051607">
    <property type="term" value="P:defense response to virus"/>
    <property type="evidence" value="ECO:0007669"/>
    <property type="project" value="TreeGrafter"/>
</dbReference>
<sequence>MSAAETKTLKAKLEDLQCHFTWNLDATASKLLRISEHLIDIGSDEGNTWLGQIYNLLGYIHFKLGNNDEAGEFFTKSEEALLKTKQGDQGPWMAVNYANQAWLRHHQGEEEEAQVYLSKIDALMKEYPTPSQDELHPEIYGEKAWTLLKFGKTQKVLALDLFKKAIEIKPDVVEWQSSYFIGFTNTHKHSREGLPAAKMEEIREAMEQDPENLYLAAVYLKARAERGEHVEEEARELATKILGNPVSCYSGLKVILRVYRTYDLIDEAIALAEEALENHAEERYLKRCAALCYQWKLKFSRNGRPTQRMIERAMALHKDVIVLYPHSSFVKKMDLATVYAKTGDVRRAEEIYKDLLRGDLEPEDRQVLYNSYAKFLNFDRNDRDRSVDYHMMAAEIHHESFFRQNSISALEKIRDRGRNRRGREIAEFLENLEQEGFVSTPTLTLTPTTRTRTHTHTQLLQHYCSVPHTHTHTHTQLLEHYCSVPELQQIPYIYIYINTYIHSHN</sequence>
<dbReference type="InterPro" id="IPR011990">
    <property type="entry name" value="TPR-like_helical_dom_sf"/>
</dbReference>
<organism evidence="6 7">
    <name type="scientific">Cynoglossus semilaevis</name>
    <name type="common">Tongue sole</name>
    <dbReference type="NCBI Taxonomy" id="244447"/>
    <lineage>
        <taxon>Eukaryota</taxon>
        <taxon>Metazoa</taxon>
        <taxon>Chordata</taxon>
        <taxon>Craniata</taxon>
        <taxon>Vertebrata</taxon>
        <taxon>Euteleostomi</taxon>
        <taxon>Actinopterygii</taxon>
        <taxon>Neopterygii</taxon>
        <taxon>Teleostei</taxon>
        <taxon>Neoteleostei</taxon>
        <taxon>Acanthomorphata</taxon>
        <taxon>Carangaria</taxon>
        <taxon>Pleuronectiformes</taxon>
        <taxon>Pleuronectoidei</taxon>
        <taxon>Cynoglossidae</taxon>
        <taxon>Cynoglossinae</taxon>
        <taxon>Cynoglossus</taxon>
    </lineage>
</organism>
<dbReference type="PANTHER" id="PTHR10271:SF14">
    <property type="entry name" value="INTERFERON-INDUCED PROTEIN WITH TETRATRICOPEPTIDE REPEATS-RELATED"/>
    <property type="match status" value="1"/>
</dbReference>
<comment type="similarity">
    <text evidence="5">Belongs to the IFIT family.</text>
</comment>
<evidence type="ECO:0000256" key="2">
    <source>
        <dbReference type="ARBA" id="ARBA00022737"/>
    </source>
</evidence>
<keyword evidence="1" id="KW-0399">Innate immunity</keyword>
<evidence type="ECO:0000313" key="6">
    <source>
        <dbReference type="Ensembl" id="ENSCSEP00000024434.1"/>
    </source>
</evidence>
<dbReference type="PANTHER" id="PTHR10271">
    <property type="entry name" value="INTERFERON-INDUCED PROTEIN WITH TETRATRICOPEPTIDE REPEATS"/>
    <property type="match status" value="1"/>
</dbReference>
<dbReference type="GO" id="GO:0005829">
    <property type="term" value="C:cytosol"/>
    <property type="evidence" value="ECO:0007669"/>
    <property type="project" value="TreeGrafter"/>
</dbReference>
<keyword evidence="2" id="KW-0677">Repeat</keyword>
<dbReference type="GO" id="GO:0045087">
    <property type="term" value="P:innate immune response"/>
    <property type="evidence" value="ECO:0007669"/>
    <property type="project" value="UniProtKB-KW"/>
</dbReference>
<dbReference type="Pfam" id="PF13424">
    <property type="entry name" value="TPR_12"/>
    <property type="match status" value="1"/>
</dbReference>
<keyword evidence="4" id="KW-0391">Immunity</keyword>
<keyword evidence="7" id="KW-1185">Reference proteome</keyword>
<dbReference type="STRING" id="244447.ENSCSEP00000024434"/>
<evidence type="ECO:0000313" key="7">
    <source>
        <dbReference type="Proteomes" id="UP000265120"/>
    </source>
</evidence>
<keyword evidence="3" id="KW-0802">TPR repeat</keyword>
<accession>A0A3P8WCL9</accession>
<evidence type="ECO:0000256" key="1">
    <source>
        <dbReference type="ARBA" id="ARBA00022588"/>
    </source>
</evidence>
<evidence type="ECO:0000256" key="3">
    <source>
        <dbReference type="ARBA" id="ARBA00022803"/>
    </source>
</evidence>
<reference evidence="6" key="2">
    <citation type="submission" date="2025-08" db="UniProtKB">
        <authorList>
            <consortium name="Ensembl"/>
        </authorList>
    </citation>
    <scope>IDENTIFICATION</scope>
</reference>
<evidence type="ECO:0000256" key="5">
    <source>
        <dbReference type="ARBA" id="ARBA00038336"/>
    </source>
</evidence>
<dbReference type="FunFam" id="1.25.40.10:FF:000036">
    <property type="entry name" value="interferon-induced protein with tetratricopeptide repeats 5"/>
    <property type="match status" value="1"/>
</dbReference>
<reference evidence="6 7" key="1">
    <citation type="journal article" date="2014" name="Nat. Genet.">
        <title>Whole-genome sequence of a flatfish provides insights into ZW sex chromosome evolution and adaptation to a benthic lifestyle.</title>
        <authorList>
            <person name="Chen S."/>
            <person name="Zhang G."/>
            <person name="Shao C."/>
            <person name="Huang Q."/>
            <person name="Liu G."/>
            <person name="Zhang P."/>
            <person name="Song W."/>
            <person name="An N."/>
            <person name="Chalopin D."/>
            <person name="Volff J.N."/>
            <person name="Hong Y."/>
            <person name="Li Q."/>
            <person name="Sha Z."/>
            <person name="Zhou H."/>
            <person name="Xie M."/>
            <person name="Yu Q."/>
            <person name="Liu Y."/>
            <person name="Xiang H."/>
            <person name="Wang N."/>
            <person name="Wu K."/>
            <person name="Yang C."/>
            <person name="Zhou Q."/>
            <person name="Liao X."/>
            <person name="Yang L."/>
            <person name="Hu Q."/>
            <person name="Zhang J."/>
            <person name="Meng L."/>
            <person name="Jin L."/>
            <person name="Tian Y."/>
            <person name="Lian J."/>
            <person name="Yang J."/>
            <person name="Miao G."/>
            <person name="Liu S."/>
            <person name="Liang Z."/>
            <person name="Yan F."/>
            <person name="Li Y."/>
            <person name="Sun B."/>
            <person name="Zhang H."/>
            <person name="Zhang J."/>
            <person name="Zhu Y."/>
            <person name="Du M."/>
            <person name="Zhao Y."/>
            <person name="Schartl M."/>
            <person name="Tang Q."/>
            <person name="Wang J."/>
        </authorList>
    </citation>
    <scope>NUCLEOTIDE SEQUENCE</scope>
</reference>